<dbReference type="PANTHER" id="PTHR33375">
    <property type="entry name" value="CHROMOSOME-PARTITIONING PROTEIN PARB-RELATED"/>
    <property type="match status" value="1"/>
</dbReference>
<dbReference type="InterPro" id="IPR003115">
    <property type="entry name" value="ParB_N"/>
</dbReference>
<keyword evidence="5" id="KW-1185">Reference proteome</keyword>
<organism evidence="4 5">
    <name type="scientific">Sulfurimonas paralvinellae</name>
    <dbReference type="NCBI Taxonomy" id="317658"/>
    <lineage>
        <taxon>Bacteria</taxon>
        <taxon>Pseudomonadati</taxon>
        <taxon>Campylobacterota</taxon>
        <taxon>Epsilonproteobacteria</taxon>
        <taxon>Campylobacterales</taxon>
        <taxon>Sulfurimonadaceae</taxon>
        <taxon>Sulfurimonas</taxon>
    </lineage>
</organism>
<proteinExistence type="inferred from homology"/>
<comment type="similarity">
    <text evidence="1">Belongs to the ParB family.</text>
</comment>
<dbReference type="Proteomes" id="UP000593580">
    <property type="component" value="Plasmid unnamed"/>
</dbReference>
<dbReference type="Gene3D" id="1.10.10.2830">
    <property type="match status" value="1"/>
</dbReference>
<sequence length="274" mass="31337">MAKRKKVDFNLASEVFEDASLTDSFQEKHPRKTTVPITQLKTNPHQPRIELEQNAVIDLANSIAENGLLQPITVLENSDSTYTIVFGHRRVAAYEYLNKKEIEANILTSLEDKDLVISPIIENLQRKDMEPLETAMALNKVLKMGIVRTQEQLSNSLGISQGRVSKLLSILKLSDELLDRIKDTQYKDVTVLAAINKISKNDQIDIFEKIRILPRNEALIKIKEYTRKKHIKVKRVIHGNNNITINTKGLTKPIKEKIIAYIHEIELLLEKKEV</sequence>
<dbReference type="InterPro" id="IPR050336">
    <property type="entry name" value="Chromosome_partition/occlusion"/>
</dbReference>
<dbReference type="RefSeq" id="WP_193112105.1">
    <property type="nucleotide sequence ID" value="NZ_CP041407.1"/>
</dbReference>
<evidence type="ECO:0000313" key="4">
    <source>
        <dbReference type="EMBL" id="QOP46817.1"/>
    </source>
</evidence>
<accession>A0A7M1BAP0</accession>
<keyword evidence="2" id="KW-0159">Chromosome partition</keyword>
<dbReference type="Pfam" id="PF17762">
    <property type="entry name" value="HTH_ParB"/>
    <property type="match status" value="1"/>
</dbReference>
<feature type="domain" description="ParB-like N-terminal" evidence="3">
    <location>
        <begin position="33"/>
        <end position="124"/>
    </location>
</feature>
<protein>
    <submittedName>
        <fullName evidence="4">ParB/RepB/Spo0J family partition protein</fullName>
    </submittedName>
</protein>
<dbReference type="GO" id="GO:0005694">
    <property type="term" value="C:chromosome"/>
    <property type="evidence" value="ECO:0007669"/>
    <property type="project" value="TreeGrafter"/>
</dbReference>
<evidence type="ECO:0000256" key="2">
    <source>
        <dbReference type="ARBA" id="ARBA00022829"/>
    </source>
</evidence>
<dbReference type="InterPro" id="IPR036086">
    <property type="entry name" value="ParB/Sulfiredoxin_sf"/>
</dbReference>
<evidence type="ECO:0000313" key="5">
    <source>
        <dbReference type="Proteomes" id="UP000593580"/>
    </source>
</evidence>
<dbReference type="NCBIfam" id="TIGR00180">
    <property type="entry name" value="parB_part"/>
    <property type="match status" value="1"/>
</dbReference>
<dbReference type="SMART" id="SM00470">
    <property type="entry name" value="ParB"/>
    <property type="match status" value="1"/>
</dbReference>
<dbReference type="GO" id="GO:0007059">
    <property type="term" value="P:chromosome segregation"/>
    <property type="evidence" value="ECO:0007669"/>
    <property type="project" value="UniProtKB-KW"/>
</dbReference>
<dbReference type="SUPFAM" id="SSF110849">
    <property type="entry name" value="ParB/Sulfiredoxin"/>
    <property type="match status" value="1"/>
</dbReference>
<dbReference type="KEGG" id="spal:FM071_10600"/>
<evidence type="ECO:0000259" key="3">
    <source>
        <dbReference type="SMART" id="SM00470"/>
    </source>
</evidence>
<gene>
    <name evidence="4" type="ORF">FM071_10600</name>
</gene>
<dbReference type="AlphaFoldDB" id="A0A7M1BAP0"/>
<reference evidence="4 5" key="1">
    <citation type="submission" date="2019-07" db="EMBL/GenBank/DDBJ databases">
        <title>Sulfurimonas paralvinellae sp. nov., a novel mesophilic, hydrogen- and sulfur-oxidizing chemolithoautotroph within the Epsilonproteo- bacteria isolated from a deep-sea hydrothermal vent polychaete nest, reclassification of Thiomicrospira denitrificans as Sulfurimonas denitrificans comb. nov. and emended description of the genus Sulfurimonas.</title>
        <authorList>
            <person name="Wang S."/>
            <person name="Jiang L."/>
            <person name="Shao Z."/>
        </authorList>
    </citation>
    <scope>NUCLEOTIDE SEQUENCE [LARGE SCALE GENOMIC DNA]</scope>
    <source>
        <strain evidence="4 5">GO25</strain>
        <plasmid evidence="4 5">unnamed</plasmid>
    </source>
</reference>
<dbReference type="PANTHER" id="PTHR33375:SF1">
    <property type="entry name" value="CHROMOSOME-PARTITIONING PROTEIN PARB-RELATED"/>
    <property type="match status" value="1"/>
</dbReference>
<geneLocation type="plasmid" evidence="4 5">
    <name>unnamed</name>
</geneLocation>
<dbReference type="InterPro" id="IPR004437">
    <property type="entry name" value="ParB/RepB/Spo0J"/>
</dbReference>
<dbReference type="InterPro" id="IPR041468">
    <property type="entry name" value="HTH_ParB/Spo0J"/>
</dbReference>
<dbReference type="SUPFAM" id="SSF109709">
    <property type="entry name" value="KorB DNA-binding domain-like"/>
    <property type="match status" value="1"/>
</dbReference>
<dbReference type="Pfam" id="PF02195">
    <property type="entry name" value="ParB_N"/>
    <property type="match status" value="1"/>
</dbReference>
<evidence type="ECO:0000256" key="1">
    <source>
        <dbReference type="ARBA" id="ARBA00006295"/>
    </source>
</evidence>
<dbReference type="EMBL" id="CP041407">
    <property type="protein sequence ID" value="QOP46817.1"/>
    <property type="molecule type" value="Genomic_DNA"/>
</dbReference>
<dbReference type="Gene3D" id="3.90.1530.30">
    <property type="match status" value="1"/>
</dbReference>
<keyword evidence="4" id="KW-0614">Plasmid</keyword>
<dbReference type="GO" id="GO:0003677">
    <property type="term" value="F:DNA binding"/>
    <property type="evidence" value="ECO:0007669"/>
    <property type="project" value="InterPro"/>
</dbReference>
<name>A0A7M1BAP0_9BACT</name>